<dbReference type="GO" id="GO:0005524">
    <property type="term" value="F:ATP binding"/>
    <property type="evidence" value="ECO:0007669"/>
    <property type="project" value="UniProtKB-KW"/>
</dbReference>
<dbReference type="EMBL" id="JAUSQU010000001">
    <property type="protein sequence ID" value="MDP9844220.1"/>
    <property type="molecule type" value="Genomic_DNA"/>
</dbReference>
<keyword evidence="5" id="KW-1185">Reference proteome</keyword>
<keyword evidence="4" id="KW-0067">ATP-binding</keyword>
<dbReference type="PROSITE" id="PS51902">
    <property type="entry name" value="CLPX_ZB"/>
    <property type="match status" value="1"/>
</dbReference>
<evidence type="ECO:0000313" key="5">
    <source>
        <dbReference type="Proteomes" id="UP001225356"/>
    </source>
</evidence>
<dbReference type="Pfam" id="PF06689">
    <property type="entry name" value="zf-C4_ClpX"/>
    <property type="match status" value="1"/>
</dbReference>
<dbReference type="GO" id="GO:0008233">
    <property type="term" value="F:peptidase activity"/>
    <property type="evidence" value="ECO:0007669"/>
    <property type="project" value="UniProtKB-KW"/>
</dbReference>
<feature type="binding site" evidence="1">
    <location>
        <position position="16"/>
    </location>
    <ligand>
        <name>Zn(2+)</name>
        <dbReference type="ChEBI" id="CHEBI:29105"/>
    </ligand>
</feature>
<feature type="binding site" evidence="1">
    <location>
        <position position="13"/>
    </location>
    <ligand>
        <name>Zn(2+)</name>
        <dbReference type="ChEBI" id="CHEBI:29105"/>
    </ligand>
</feature>
<dbReference type="GO" id="GO:0006508">
    <property type="term" value="P:proteolysis"/>
    <property type="evidence" value="ECO:0007669"/>
    <property type="project" value="UniProtKB-KW"/>
</dbReference>
<feature type="region of interest" description="Disordered" evidence="2">
    <location>
        <begin position="53"/>
        <end position="82"/>
    </location>
</feature>
<proteinExistence type="inferred from homology"/>
<dbReference type="SUPFAM" id="SSF57716">
    <property type="entry name" value="Glucocorticoid receptor-like (DNA-binding domain)"/>
    <property type="match status" value="1"/>
</dbReference>
<feature type="binding site" evidence="1">
    <location>
        <position position="35"/>
    </location>
    <ligand>
        <name>Zn(2+)</name>
        <dbReference type="ChEBI" id="CHEBI:29105"/>
    </ligand>
</feature>
<keyword evidence="4" id="KW-0547">Nucleotide-binding</keyword>
<sequence>MAAQALADRALRCSFCAKPQTEVDKLIAGPGVYICNLCVELCNQILEQQLPRPERAEAGEGDDADGLTSEPPEVPEIPWPDKLTDEEMLDLLPRTAAAGAQINANLQLWVGRLREHGVTWARIGAALGMTRQSAWERFSGEE</sequence>
<comment type="caution">
    <text evidence="4">The sequence shown here is derived from an EMBL/GenBank/DDBJ whole genome shotgun (WGS) entry which is preliminary data.</text>
</comment>
<dbReference type="InterPro" id="IPR038366">
    <property type="entry name" value="Znf_CppX_C4_sf"/>
</dbReference>
<protein>
    <submittedName>
        <fullName evidence="4">ATP-dependent Clp protease ATP-binding subunit ClpX</fullName>
    </submittedName>
</protein>
<evidence type="ECO:0000259" key="3">
    <source>
        <dbReference type="PROSITE" id="PS51902"/>
    </source>
</evidence>
<gene>
    <name evidence="4" type="ORF">J2853_003431</name>
</gene>
<keyword evidence="1" id="KW-0143">Chaperone</keyword>
<evidence type="ECO:0000313" key="4">
    <source>
        <dbReference type="EMBL" id="MDP9844220.1"/>
    </source>
</evidence>
<dbReference type="SMART" id="SM00994">
    <property type="entry name" value="zf-C4_ClpX"/>
    <property type="match status" value="1"/>
</dbReference>
<name>A0ABT9QCW4_9ACTN</name>
<reference evidence="4 5" key="1">
    <citation type="submission" date="2023-07" db="EMBL/GenBank/DDBJ databases">
        <title>Sequencing the genomes of 1000 actinobacteria strains.</title>
        <authorList>
            <person name="Klenk H.-P."/>
        </authorList>
    </citation>
    <scope>NUCLEOTIDE SEQUENCE [LARGE SCALE GENOMIC DNA]</scope>
    <source>
        <strain evidence="4 5">DSM 46740</strain>
    </source>
</reference>
<dbReference type="Gene3D" id="6.20.220.10">
    <property type="entry name" value="ClpX chaperone, C4-type zinc finger domain"/>
    <property type="match status" value="1"/>
</dbReference>
<feature type="domain" description="ClpX-type ZB" evidence="3">
    <location>
        <begin position="1"/>
        <end position="54"/>
    </location>
</feature>
<feature type="binding site" evidence="1">
    <location>
        <position position="38"/>
    </location>
    <ligand>
        <name>Zn(2+)</name>
        <dbReference type="ChEBI" id="CHEBI:29105"/>
    </ligand>
</feature>
<keyword evidence="1" id="KW-0479">Metal-binding</keyword>
<organism evidence="4 5">
    <name type="scientific">Streptosporangium lutulentum</name>
    <dbReference type="NCBI Taxonomy" id="1461250"/>
    <lineage>
        <taxon>Bacteria</taxon>
        <taxon>Bacillati</taxon>
        <taxon>Actinomycetota</taxon>
        <taxon>Actinomycetes</taxon>
        <taxon>Streptosporangiales</taxon>
        <taxon>Streptosporangiaceae</taxon>
        <taxon>Streptosporangium</taxon>
    </lineage>
</organism>
<dbReference type="InterPro" id="IPR010603">
    <property type="entry name" value="Znf_CppX_C4"/>
</dbReference>
<keyword evidence="1" id="KW-0862">Zinc</keyword>
<dbReference type="InterPro" id="IPR059188">
    <property type="entry name" value="Znf_CLPX-like"/>
</dbReference>
<evidence type="ECO:0000256" key="1">
    <source>
        <dbReference type="PROSITE-ProRule" id="PRU01250"/>
    </source>
</evidence>
<evidence type="ECO:0000256" key="2">
    <source>
        <dbReference type="SAM" id="MobiDB-lite"/>
    </source>
</evidence>
<keyword evidence="4" id="KW-0378">Hydrolase</keyword>
<keyword evidence="4" id="KW-0645">Protease</keyword>
<accession>A0ABT9QCW4</accession>
<comment type="similarity">
    <text evidence="1">Belongs to the ClpX chaperone family.</text>
</comment>
<dbReference type="Proteomes" id="UP001225356">
    <property type="component" value="Unassembled WGS sequence"/>
</dbReference>